<proteinExistence type="predicted"/>
<organism evidence="2 3">
    <name type="scientific">Mannheimia haemolytica</name>
    <name type="common">Pasteurella haemolytica</name>
    <dbReference type="NCBI Taxonomy" id="75985"/>
    <lineage>
        <taxon>Bacteria</taxon>
        <taxon>Pseudomonadati</taxon>
        <taxon>Pseudomonadota</taxon>
        <taxon>Gammaproteobacteria</taxon>
        <taxon>Pasteurellales</taxon>
        <taxon>Pasteurellaceae</taxon>
        <taxon>Mannheimia</taxon>
    </lineage>
</organism>
<feature type="region of interest" description="Disordered" evidence="1">
    <location>
        <begin position="89"/>
        <end position="108"/>
    </location>
</feature>
<protein>
    <submittedName>
        <fullName evidence="2">Uncharacterized protein</fullName>
    </submittedName>
</protein>
<reference evidence="2 3" key="1">
    <citation type="submission" date="2018-06" db="EMBL/GenBank/DDBJ databases">
        <authorList>
            <consortium name="Pathogen Informatics"/>
            <person name="Doyle S."/>
        </authorList>
    </citation>
    <scope>NUCLEOTIDE SEQUENCE [LARGE SCALE GENOMIC DNA]</scope>
    <source>
        <strain evidence="2 3">NCTC10638</strain>
    </source>
</reference>
<name>A0A248ZYX7_MANHA</name>
<dbReference type="KEGG" id="mhaq:WC39_06030"/>
<gene>
    <name evidence="2" type="ORF">NCTC10638_02660</name>
</gene>
<dbReference type="EMBL" id="UGPN01000002">
    <property type="protein sequence ID" value="STY61445.1"/>
    <property type="molecule type" value="Genomic_DNA"/>
</dbReference>
<dbReference type="KEGG" id="mhay:VK67_06035"/>
<evidence type="ECO:0000256" key="1">
    <source>
        <dbReference type="SAM" id="MobiDB-lite"/>
    </source>
</evidence>
<accession>A0A248ZYX7</accession>
<dbReference type="AlphaFoldDB" id="A0A248ZYX7"/>
<evidence type="ECO:0000313" key="2">
    <source>
        <dbReference type="EMBL" id="STY61445.1"/>
    </source>
</evidence>
<sequence length="196" mass="21947">MTTQITTAQINDLLKSHDIQGYANEWQGRRIYINLSAKNNESKGDRNYQLYIDLATGELVSKLGKGLTTRAFDAAVKAFENAFNAKDTAENTAPVESKETEQENKQETTKLVITKPTLKGSEKQIDSANEIINLFIAKIGDTSIPVTATQEQITQAQAMVDNFFAMTNAGKWIEKFKGLNDNSEPKQFWLSVKYGW</sequence>
<evidence type="ECO:0000313" key="3">
    <source>
        <dbReference type="Proteomes" id="UP000254802"/>
    </source>
</evidence>
<dbReference type="Proteomes" id="UP000254802">
    <property type="component" value="Unassembled WGS sequence"/>
</dbReference>
<dbReference type="GeneID" id="67368858"/>
<feature type="compositionally biased region" description="Basic and acidic residues" evidence="1">
    <location>
        <begin position="96"/>
        <end position="108"/>
    </location>
</feature>
<dbReference type="RefSeq" id="WP_006249171.1">
    <property type="nucleotide sequence ID" value="NZ_CP011098.1"/>
</dbReference>